<dbReference type="AlphaFoldDB" id="A0A078MHW7"/>
<comment type="similarity">
    <text evidence="2">Belongs to the acyl-CoA dehydrogenase family.</text>
</comment>
<dbReference type="SUPFAM" id="SSF56645">
    <property type="entry name" value="Acyl-CoA dehydrogenase NM domain-like"/>
    <property type="match status" value="1"/>
</dbReference>
<dbReference type="PATRIC" id="fig|1461584.3.peg.254"/>
<sequence>MKFVLSEEQHSLAEAIDEIVESAGGTKIARTWADGDPALGRALWAQLAELGLFGLCVAEDDGGLGGTAVDLAVAFERLGYHAVPGPYVESAALLPDLVDAEVRAGLLDGSIIATAAVPGAAPYALDAAAADRSFLVDTASIAPAAAGPGVTSLDRTRTLSPLTAAGPAADLDPAVRALAVDRAALACAAVQLGAGERLLAEAVSYAKIREQFGRPVGEYQALKHQLANVRIALTFARPLIFNAALDLGGPDGPRSVSAAKVAATDAADLAARVGLQVHGAIGYTEEHDLGLWFTRVRALAGAWGTPRQHRDRLASLLLPSTR</sequence>
<dbReference type="Pfam" id="PF02771">
    <property type="entry name" value="Acyl-CoA_dh_N"/>
    <property type="match status" value="1"/>
</dbReference>
<evidence type="ECO:0000313" key="8">
    <source>
        <dbReference type="EMBL" id="CEA06953.1"/>
    </source>
</evidence>
<evidence type="ECO:0000256" key="2">
    <source>
        <dbReference type="ARBA" id="ARBA00009347"/>
    </source>
</evidence>
<proteinExistence type="inferred from homology"/>
<dbReference type="EMBL" id="LN483070">
    <property type="protein sequence ID" value="CEA06953.1"/>
    <property type="molecule type" value="Genomic_DNA"/>
</dbReference>
<dbReference type="SUPFAM" id="SSF47203">
    <property type="entry name" value="Acyl-CoA dehydrogenase C-terminal domain-like"/>
    <property type="match status" value="1"/>
</dbReference>
<dbReference type="InterPro" id="IPR037069">
    <property type="entry name" value="AcylCoA_DH/ox_N_sf"/>
</dbReference>
<organism evidence="8">
    <name type="scientific">Arthrobacter saudimassiliensis</name>
    <dbReference type="NCBI Taxonomy" id="1461584"/>
    <lineage>
        <taxon>Bacteria</taxon>
        <taxon>Bacillati</taxon>
        <taxon>Actinomycetota</taxon>
        <taxon>Actinomycetes</taxon>
        <taxon>Micrococcales</taxon>
        <taxon>Micrococcaceae</taxon>
        <taxon>Arthrobacter</taxon>
    </lineage>
</organism>
<reference evidence="8" key="1">
    <citation type="submission" date="2014-07" db="EMBL/GenBank/DDBJ databases">
        <authorList>
            <person name="Urmite Genomes Urmite Genomes"/>
        </authorList>
    </citation>
    <scope>NUCLEOTIDE SEQUENCE</scope>
    <source>
        <strain evidence="8">11W110_air</strain>
    </source>
</reference>
<accession>A0A078MHW7</accession>
<keyword evidence="5" id="KW-0560">Oxidoreductase</keyword>
<name>A0A078MHW7_9MICC</name>
<dbReference type="GO" id="GO:0003995">
    <property type="term" value="F:acyl-CoA dehydrogenase activity"/>
    <property type="evidence" value="ECO:0007669"/>
    <property type="project" value="TreeGrafter"/>
</dbReference>
<dbReference type="PANTHER" id="PTHR43884">
    <property type="entry name" value="ACYL-COA DEHYDROGENASE"/>
    <property type="match status" value="1"/>
</dbReference>
<comment type="cofactor">
    <cofactor evidence="1">
        <name>FAD</name>
        <dbReference type="ChEBI" id="CHEBI:57692"/>
    </cofactor>
</comment>
<evidence type="ECO:0000256" key="5">
    <source>
        <dbReference type="ARBA" id="ARBA00023002"/>
    </source>
</evidence>
<keyword evidence="4" id="KW-0274">FAD</keyword>
<dbReference type="Gene3D" id="1.10.540.10">
    <property type="entry name" value="Acyl-CoA dehydrogenase/oxidase, N-terminal domain"/>
    <property type="match status" value="1"/>
</dbReference>
<dbReference type="InterPro" id="IPR009100">
    <property type="entry name" value="AcylCoA_DH/oxidase_NM_dom_sf"/>
</dbReference>
<dbReference type="Pfam" id="PF00441">
    <property type="entry name" value="Acyl-CoA_dh_1"/>
    <property type="match status" value="1"/>
</dbReference>
<evidence type="ECO:0000259" key="7">
    <source>
        <dbReference type="Pfam" id="PF02771"/>
    </source>
</evidence>
<dbReference type="InterPro" id="IPR013786">
    <property type="entry name" value="AcylCoA_DH/ox_N"/>
</dbReference>
<dbReference type="PANTHER" id="PTHR43884:SF20">
    <property type="entry name" value="ACYL-COA DEHYDROGENASE FADE28"/>
    <property type="match status" value="1"/>
</dbReference>
<evidence type="ECO:0000256" key="4">
    <source>
        <dbReference type="ARBA" id="ARBA00022827"/>
    </source>
</evidence>
<protein>
    <submittedName>
        <fullName evidence="8">Acyl-CoA dehydrogenase, short-chain specific</fullName>
    </submittedName>
</protein>
<gene>
    <name evidence="8" type="ORF">BN1051_00258</name>
</gene>
<dbReference type="InterPro" id="IPR009075">
    <property type="entry name" value="AcylCo_DH/oxidase_C"/>
</dbReference>
<dbReference type="GO" id="GO:0050660">
    <property type="term" value="F:flavin adenine dinucleotide binding"/>
    <property type="evidence" value="ECO:0007669"/>
    <property type="project" value="InterPro"/>
</dbReference>
<dbReference type="InterPro" id="IPR036250">
    <property type="entry name" value="AcylCo_DH-like_C"/>
</dbReference>
<evidence type="ECO:0000256" key="3">
    <source>
        <dbReference type="ARBA" id="ARBA00022630"/>
    </source>
</evidence>
<evidence type="ECO:0000259" key="6">
    <source>
        <dbReference type="Pfam" id="PF00441"/>
    </source>
</evidence>
<keyword evidence="3" id="KW-0285">Flavoprotein</keyword>
<feature type="domain" description="Acyl-CoA dehydrogenase/oxidase N-terminal" evidence="7">
    <location>
        <begin position="6"/>
        <end position="83"/>
    </location>
</feature>
<dbReference type="Gene3D" id="1.20.140.10">
    <property type="entry name" value="Butyryl-CoA Dehydrogenase, subunit A, domain 3"/>
    <property type="match status" value="1"/>
</dbReference>
<evidence type="ECO:0000256" key="1">
    <source>
        <dbReference type="ARBA" id="ARBA00001974"/>
    </source>
</evidence>
<feature type="domain" description="Acyl-CoA dehydrogenase/oxidase C-terminal" evidence="6">
    <location>
        <begin position="178"/>
        <end position="314"/>
    </location>
</feature>